<sequence length="40" mass="4567">MLDFLRQNLFLLITFVIANAFYAMAAPVHDEMNPGLVVRD</sequence>
<name>A0A9N9BY29_9GLOM</name>
<accession>A0A9N9BY29</accession>
<proteinExistence type="predicted"/>
<comment type="caution">
    <text evidence="1">The sequence shown here is derived from an EMBL/GenBank/DDBJ whole genome shotgun (WGS) entry which is preliminary data.</text>
</comment>
<gene>
    <name evidence="1" type="ORF">CPELLU_LOCUS6023</name>
</gene>
<reference evidence="1" key="1">
    <citation type="submission" date="2021-06" db="EMBL/GenBank/DDBJ databases">
        <authorList>
            <person name="Kallberg Y."/>
            <person name="Tangrot J."/>
            <person name="Rosling A."/>
        </authorList>
    </citation>
    <scope>NUCLEOTIDE SEQUENCE</scope>
    <source>
        <strain evidence="1">FL966</strain>
    </source>
</reference>
<evidence type="ECO:0000313" key="1">
    <source>
        <dbReference type="EMBL" id="CAG8579557.1"/>
    </source>
</evidence>
<dbReference type="AlphaFoldDB" id="A0A9N9BY29"/>
<protein>
    <submittedName>
        <fullName evidence="1">20889_t:CDS:1</fullName>
    </submittedName>
</protein>
<feature type="non-terminal residue" evidence="1">
    <location>
        <position position="1"/>
    </location>
</feature>
<feature type="non-terminal residue" evidence="1">
    <location>
        <position position="40"/>
    </location>
</feature>
<dbReference type="Proteomes" id="UP000789759">
    <property type="component" value="Unassembled WGS sequence"/>
</dbReference>
<organism evidence="1 2">
    <name type="scientific">Cetraspora pellucida</name>
    <dbReference type="NCBI Taxonomy" id="1433469"/>
    <lineage>
        <taxon>Eukaryota</taxon>
        <taxon>Fungi</taxon>
        <taxon>Fungi incertae sedis</taxon>
        <taxon>Mucoromycota</taxon>
        <taxon>Glomeromycotina</taxon>
        <taxon>Glomeromycetes</taxon>
        <taxon>Diversisporales</taxon>
        <taxon>Gigasporaceae</taxon>
        <taxon>Cetraspora</taxon>
    </lineage>
</organism>
<dbReference type="EMBL" id="CAJVQA010003635">
    <property type="protein sequence ID" value="CAG8579557.1"/>
    <property type="molecule type" value="Genomic_DNA"/>
</dbReference>
<evidence type="ECO:0000313" key="2">
    <source>
        <dbReference type="Proteomes" id="UP000789759"/>
    </source>
</evidence>
<keyword evidence="2" id="KW-1185">Reference proteome</keyword>